<organism evidence="2 3">
    <name type="scientific">Odynerus spinipes</name>
    <dbReference type="NCBI Taxonomy" id="1348599"/>
    <lineage>
        <taxon>Eukaryota</taxon>
        <taxon>Metazoa</taxon>
        <taxon>Ecdysozoa</taxon>
        <taxon>Arthropoda</taxon>
        <taxon>Hexapoda</taxon>
        <taxon>Insecta</taxon>
        <taxon>Pterygota</taxon>
        <taxon>Neoptera</taxon>
        <taxon>Endopterygota</taxon>
        <taxon>Hymenoptera</taxon>
        <taxon>Apocrita</taxon>
        <taxon>Aculeata</taxon>
        <taxon>Vespoidea</taxon>
        <taxon>Vespidae</taxon>
        <taxon>Eumeninae</taxon>
        <taxon>Odynerus</taxon>
    </lineage>
</organism>
<name>A0AAD9VHJ5_9HYME</name>
<evidence type="ECO:0000313" key="2">
    <source>
        <dbReference type="EMBL" id="KAK2574684.1"/>
    </source>
</evidence>
<comment type="caution">
    <text evidence="2">The sequence shown here is derived from an EMBL/GenBank/DDBJ whole genome shotgun (WGS) entry which is preliminary data.</text>
</comment>
<accession>A0AAD9VHJ5</accession>
<reference evidence="2" key="1">
    <citation type="submission" date="2021-08" db="EMBL/GenBank/DDBJ databases">
        <authorList>
            <person name="Misof B."/>
            <person name="Oliver O."/>
            <person name="Podsiadlowski L."/>
            <person name="Donath A."/>
            <person name="Peters R."/>
            <person name="Mayer C."/>
            <person name="Rust J."/>
            <person name="Gunkel S."/>
            <person name="Lesny P."/>
            <person name="Martin S."/>
            <person name="Oeyen J.P."/>
            <person name="Petersen M."/>
            <person name="Panagiotis P."/>
            <person name="Wilbrandt J."/>
            <person name="Tanja T."/>
        </authorList>
    </citation>
    <scope>NUCLEOTIDE SEQUENCE</scope>
    <source>
        <strain evidence="2">GBR_01_08_01A</strain>
        <tissue evidence="2">Thorax + abdomen</tissue>
    </source>
</reference>
<dbReference type="EMBL" id="JAIFRP010005277">
    <property type="protein sequence ID" value="KAK2574684.1"/>
    <property type="molecule type" value="Genomic_DNA"/>
</dbReference>
<evidence type="ECO:0000256" key="1">
    <source>
        <dbReference type="SAM" id="MobiDB-lite"/>
    </source>
</evidence>
<sequence length="177" mass="19960">ERAVNLKSDPNLVAQNLSRFFKDLDTMAKNMFLVILMNVQPDQVNQAFDRIHSGIDTVKHEILSILQNFRGKSYGASSTNEKLDATYERSSVVSASNVNTAIAGTTSKERSRRKRESEISSEDGGMKETSSQNRSAKIRRTMKRLNVPGEYRSNGELEDANDNNNLEERENLMESRA</sequence>
<gene>
    <name evidence="2" type="ORF">KPH14_013123</name>
</gene>
<feature type="non-terminal residue" evidence="2">
    <location>
        <position position="177"/>
    </location>
</feature>
<feature type="compositionally biased region" description="Basic and acidic residues" evidence="1">
    <location>
        <begin position="166"/>
        <end position="177"/>
    </location>
</feature>
<protein>
    <submittedName>
        <fullName evidence="2">Uncharacterized protein</fullName>
    </submittedName>
</protein>
<dbReference type="Proteomes" id="UP001258017">
    <property type="component" value="Unassembled WGS sequence"/>
</dbReference>
<feature type="region of interest" description="Disordered" evidence="1">
    <location>
        <begin position="94"/>
        <end position="177"/>
    </location>
</feature>
<feature type="non-terminal residue" evidence="2">
    <location>
        <position position="1"/>
    </location>
</feature>
<keyword evidence="3" id="KW-1185">Reference proteome</keyword>
<reference evidence="2" key="2">
    <citation type="journal article" date="2023" name="Commun. Biol.">
        <title>Intrasexual cuticular hydrocarbon dimorphism in a wasp sheds light on hydrocarbon biosynthesis genes in Hymenoptera.</title>
        <authorList>
            <person name="Moris V.C."/>
            <person name="Podsiadlowski L."/>
            <person name="Martin S."/>
            <person name="Oeyen J.P."/>
            <person name="Donath A."/>
            <person name="Petersen M."/>
            <person name="Wilbrandt J."/>
            <person name="Misof B."/>
            <person name="Liedtke D."/>
            <person name="Thamm M."/>
            <person name="Scheiner R."/>
            <person name="Schmitt T."/>
            <person name="Niehuis O."/>
        </authorList>
    </citation>
    <scope>NUCLEOTIDE SEQUENCE</scope>
    <source>
        <strain evidence="2">GBR_01_08_01A</strain>
    </source>
</reference>
<proteinExistence type="predicted"/>
<dbReference type="AlphaFoldDB" id="A0AAD9VHJ5"/>
<evidence type="ECO:0000313" key="3">
    <source>
        <dbReference type="Proteomes" id="UP001258017"/>
    </source>
</evidence>